<proteinExistence type="predicted"/>
<name>A0ACA9PBJ7_9GLOM</name>
<feature type="non-terminal residue" evidence="1">
    <location>
        <position position="1"/>
    </location>
</feature>
<evidence type="ECO:0000313" key="1">
    <source>
        <dbReference type="EMBL" id="CAG8700700.1"/>
    </source>
</evidence>
<accession>A0ACA9PBJ7</accession>
<dbReference type="Proteomes" id="UP000789860">
    <property type="component" value="Unassembled WGS sequence"/>
</dbReference>
<keyword evidence="2" id="KW-1185">Reference proteome</keyword>
<organism evidence="1 2">
    <name type="scientific">Scutellospora calospora</name>
    <dbReference type="NCBI Taxonomy" id="85575"/>
    <lineage>
        <taxon>Eukaryota</taxon>
        <taxon>Fungi</taxon>
        <taxon>Fungi incertae sedis</taxon>
        <taxon>Mucoromycota</taxon>
        <taxon>Glomeromycotina</taxon>
        <taxon>Glomeromycetes</taxon>
        <taxon>Diversisporales</taxon>
        <taxon>Gigasporaceae</taxon>
        <taxon>Scutellospora</taxon>
    </lineage>
</organism>
<sequence length="94" mass="10368">SNKNSDQDKNERIDEEQGLDEYKIRKIRGIPKSTYYRKFGASGTLTSAAKGTSKITSFLGPSTSTSPTYLALRLASPTYLTLAKLNSDENESED</sequence>
<evidence type="ECO:0000313" key="2">
    <source>
        <dbReference type="Proteomes" id="UP000789860"/>
    </source>
</evidence>
<dbReference type="EMBL" id="CAJVPM010039377">
    <property type="protein sequence ID" value="CAG8700700.1"/>
    <property type="molecule type" value="Genomic_DNA"/>
</dbReference>
<comment type="caution">
    <text evidence="1">The sequence shown here is derived from an EMBL/GenBank/DDBJ whole genome shotgun (WGS) entry which is preliminary data.</text>
</comment>
<gene>
    <name evidence="1" type="ORF">SCALOS_LOCUS10485</name>
</gene>
<feature type="non-terminal residue" evidence="1">
    <location>
        <position position="94"/>
    </location>
</feature>
<protein>
    <submittedName>
        <fullName evidence="1">11766_t:CDS:1</fullName>
    </submittedName>
</protein>
<reference evidence="1" key="1">
    <citation type="submission" date="2021-06" db="EMBL/GenBank/DDBJ databases">
        <authorList>
            <person name="Kallberg Y."/>
            <person name="Tangrot J."/>
            <person name="Rosling A."/>
        </authorList>
    </citation>
    <scope>NUCLEOTIDE SEQUENCE</scope>
    <source>
        <strain evidence="1">AU212A</strain>
    </source>
</reference>